<dbReference type="AlphaFoldDB" id="A0A364Y1E0"/>
<proteinExistence type="predicted"/>
<name>A0A364Y1E0_9BACT</name>
<reference evidence="1 2" key="1">
    <citation type="submission" date="2018-06" db="EMBL/GenBank/DDBJ databases">
        <title>Chryseolinea flavus sp. nov., a member of the phylum Bacteroidetes isolated from soil.</title>
        <authorList>
            <person name="Li Y."/>
            <person name="Wang J."/>
        </authorList>
    </citation>
    <scope>NUCLEOTIDE SEQUENCE [LARGE SCALE GENOMIC DNA]</scope>
    <source>
        <strain evidence="1 2">SDU1-6</strain>
    </source>
</reference>
<evidence type="ECO:0000313" key="2">
    <source>
        <dbReference type="Proteomes" id="UP000251889"/>
    </source>
</evidence>
<dbReference type="EMBL" id="QMFY01000006">
    <property type="protein sequence ID" value="RAW00661.1"/>
    <property type="molecule type" value="Genomic_DNA"/>
</dbReference>
<dbReference type="RefSeq" id="WP_112747461.1">
    <property type="nucleotide sequence ID" value="NZ_QMFY01000006.1"/>
</dbReference>
<protein>
    <recommendedName>
        <fullName evidence="3">Universal stress protein</fullName>
    </recommendedName>
</protein>
<sequence length="163" mass="18749">MRKTILIPTDCSIYSLQVVKHAIDRNADCVVDVVLFTGVFLSNNISNMLFFSKEELVDELCSEEFHEACEIICNKYGKRVRSMRFEIFTGNTQAAFENFLLGNDVDEMFIPHARLVYGKKCFDPVPYMQDSKLPSTVISLVEERSPWGDNILSELFYNLNKAR</sequence>
<dbReference type="Proteomes" id="UP000251889">
    <property type="component" value="Unassembled WGS sequence"/>
</dbReference>
<evidence type="ECO:0008006" key="3">
    <source>
        <dbReference type="Google" id="ProtNLM"/>
    </source>
</evidence>
<gene>
    <name evidence="1" type="ORF">DQQ10_13815</name>
</gene>
<accession>A0A364Y1E0</accession>
<comment type="caution">
    <text evidence="1">The sequence shown here is derived from an EMBL/GenBank/DDBJ whole genome shotgun (WGS) entry which is preliminary data.</text>
</comment>
<evidence type="ECO:0000313" key="1">
    <source>
        <dbReference type="EMBL" id="RAW00661.1"/>
    </source>
</evidence>
<dbReference type="OrthoDB" id="893860at2"/>
<keyword evidence="2" id="KW-1185">Reference proteome</keyword>
<organism evidence="1 2">
    <name type="scientific">Pseudochryseolinea flava</name>
    <dbReference type="NCBI Taxonomy" id="2059302"/>
    <lineage>
        <taxon>Bacteria</taxon>
        <taxon>Pseudomonadati</taxon>
        <taxon>Bacteroidota</taxon>
        <taxon>Cytophagia</taxon>
        <taxon>Cytophagales</taxon>
        <taxon>Fulvivirgaceae</taxon>
        <taxon>Pseudochryseolinea</taxon>
    </lineage>
</organism>